<sequence>MVRRLAMTTHPLKSAQRGVSLVITLIAMIAILLIGVAMVRVVDFSGLMTRNLAFREGGIHLTDVGLQYGLSALGSLSSTTLDGSNAASCSANSTTFNNCYYPVDLDTNSDGVPDNIDWSTISAINVPNSSGYTVKFVIERLCTGTLGTAVTDKAGKCQYAIPSSGSTSTLGGSKKIGSTVFSGLSSNNSIYYRVTSRAEGPGGSLSMSQTILTR</sequence>
<evidence type="ECO:0000313" key="3">
    <source>
        <dbReference type="Proteomes" id="UP000192920"/>
    </source>
</evidence>
<reference evidence="3" key="1">
    <citation type="submission" date="2017-04" db="EMBL/GenBank/DDBJ databases">
        <authorList>
            <person name="Varghese N."/>
            <person name="Submissions S."/>
        </authorList>
    </citation>
    <scope>NUCLEOTIDE SEQUENCE [LARGE SCALE GENOMIC DNA]</scope>
    <source>
        <strain evidence="3">DSM 22618</strain>
    </source>
</reference>
<dbReference type="AlphaFoldDB" id="A0A1Y6CA10"/>
<keyword evidence="1" id="KW-1133">Transmembrane helix</keyword>
<gene>
    <name evidence="2" type="ORF">SAMN02745746_03142</name>
</gene>
<feature type="transmembrane region" description="Helical" evidence="1">
    <location>
        <begin position="21"/>
        <end position="42"/>
    </location>
</feature>
<name>A0A1Y6CA10_9NEIS</name>
<evidence type="ECO:0000256" key="1">
    <source>
        <dbReference type="SAM" id="Phobius"/>
    </source>
</evidence>
<dbReference type="STRING" id="1123014.SAMN02745746_03142"/>
<evidence type="ECO:0000313" key="2">
    <source>
        <dbReference type="EMBL" id="SMF41995.1"/>
    </source>
</evidence>
<organism evidence="2 3">
    <name type="scientific">Pseudogulbenkiania subflava DSM 22618</name>
    <dbReference type="NCBI Taxonomy" id="1123014"/>
    <lineage>
        <taxon>Bacteria</taxon>
        <taxon>Pseudomonadati</taxon>
        <taxon>Pseudomonadota</taxon>
        <taxon>Betaproteobacteria</taxon>
        <taxon>Neisseriales</taxon>
        <taxon>Chromobacteriaceae</taxon>
        <taxon>Pseudogulbenkiania</taxon>
    </lineage>
</organism>
<proteinExistence type="predicted"/>
<protein>
    <submittedName>
        <fullName evidence="2">Tfp pilus assembly protein PilX</fullName>
    </submittedName>
</protein>
<accession>A0A1Y6CA10</accession>
<dbReference type="EMBL" id="FXAG01000019">
    <property type="protein sequence ID" value="SMF41995.1"/>
    <property type="molecule type" value="Genomic_DNA"/>
</dbReference>
<keyword evidence="3" id="KW-1185">Reference proteome</keyword>
<keyword evidence="1" id="KW-0472">Membrane</keyword>
<keyword evidence="1" id="KW-0812">Transmembrane</keyword>
<dbReference type="Proteomes" id="UP000192920">
    <property type="component" value="Unassembled WGS sequence"/>
</dbReference>